<protein>
    <recommendedName>
        <fullName evidence="6">Zinc finger ZPR1-type domain-containing protein</fullName>
    </recommendedName>
</protein>
<comment type="similarity">
    <text evidence="1">Belongs to the ZPR1 family.</text>
</comment>
<sequence>NPAHKNTANAASTSAPDPSPSDNRLLGKEEVMTFPTDCPGCGAPGETNMCTTQIPHFKEVIIMCLDCDKCGYRSNEVKGGGAIPDFGTRVSLTVSGPEDFGREILKSDTAGLAIPELDLELEEGSLDGVYSTVEKRVAEVLLLLLF</sequence>
<evidence type="ECO:0000256" key="1">
    <source>
        <dbReference type="ARBA" id="ARBA00008354"/>
    </source>
</evidence>
<accession>A0ABQ6MZ52</accession>
<keyword evidence="4" id="KW-0862">Zinc</keyword>
<feature type="region of interest" description="Disordered" evidence="5">
    <location>
        <begin position="1"/>
        <end position="25"/>
    </location>
</feature>
<dbReference type="SMART" id="SM00709">
    <property type="entry name" value="Zpr1"/>
    <property type="match status" value="1"/>
</dbReference>
<dbReference type="PANTHER" id="PTHR10876:SF0">
    <property type="entry name" value="ZINC FINGER PROTEIN ZPR1"/>
    <property type="match status" value="1"/>
</dbReference>
<dbReference type="Gene3D" id="2.60.120.1040">
    <property type="entry name" value="ZPR1, A/B domain"/>
    <property type="match status" value="1"/>
</dbReference>
<proteinExistence type="inferred from homology"/>
<dbReference type="InterPro" id="IPR042451">
    <property type="entry name" value="ZPR1_A/B_dom"/>
</dbReference>
<dbReference type="PANTHER" id="PTHR10876">
    <property type="entry name" value="ZINC FINGER PROTEIN ZPR1"/>
    <property type="match status" value="1"/>
</dbReference>
<reference evidence="7 8" key="1">
    <citation type="journal article" date="2023" name="Commun. Biol.">
        <title>Genome analysis of Parmales, the sister group of diatoms, reveals the evolutionary specialization of diatoms from phago-mixotrophs to photoautotrophs.</title>
        <authorList>
            <person name="Ban H."/>
            <person name="Sato S."/>
            <person name="Yoshikawa S."/>
            <person name="Yamada K."/>
            <person name="Nakamura Y."/>
            <person name="Ichinomiya M."/>
            <person name="Sato N."/>
            <person name="Blanc-Mathieu R."/>
            <person name="Endo H."/>
            <person name="Kuwata A."/>
            <person name="Ogata H."/>
        </authorList>
    </citation>
    <scope>NUCLEOTIDE SEQUENCE [LARGE SCALE GENOMIC DNA]</scope>
</reference>
<feature type="domain" description="Zinc finger ZPR1-type" evidence="6">
    <location>
        <begin position="36"/>
        <end position="146"/>
    </location>
</feature>
<gene>
    <name evidence="7" type="ORF">TeGR_g13795</name>
</gene>
<dbReference type="Pfam" id="PF22794">
    <property type="entry name" value="jr-ZPR1"/>
    <property type="match status" value="1"/>
</dbReference>
<keyword evidence="3" id="KW-0863">Zinc-finger</keyword>
<dbReference type="InterPro" id="IPR004457">
    <property type="entry name" value="Znf_ZPR1"/>
</dbReference>
<feature type="non-terminal residue" evidence="7">
    <location>
        <position position="1"/>
    </location>
</feature>
<evidence type="ECO:0000256" key="2">
    <source>
        <dbReference type="ARBA" id="ARBA00022723"/>
    </source>
</evidence>
<keyword evidence="8" id="KW-1185">Reference proteome</keyword>
<evidence type="ECO:0000313" key="8">
    <source>
        <dbReference type="Proteomes" id="UP001165060"/>
    </source>
</evidence>
<dbReference type="InterPro" id="IPR042452">
    <property type="entry name" value="ZPR1_Znf1/2"/>
</dbReference>
<evidence type="ECO:0000313" key="7">
    <source>
        <dbReference type="EMBL" id="GMI36773.1"/>
    </source>
</evidence>
<organism evidence="7 8">
    <name type="scientific">Tetraparma gracilis</name>
    <dbReference type="NCBI Taxonomy" id="2962635"/>
    <lineage>
        <taxon>Eukaryota</taxon>
        <taxon>Sar</taxon>
        <taxon>Stramenopiles</taxon>
        <taxon>Ochrophyta</taxon>
        <taxon>Bolidophyceae</taxon>
        <taxon>Parmales</taxon>
        <taxon>Triparmaceae</taxon>
        <taxon>Tetraparma</taxon>
    </lineage>
</organism>
<dbReference type="NCBIfam" id="TIGR00310">
    <property type="entry name" value="ZPR1_znf"/>
    <property type="match status" value="1"/>
</dbReference>
<feature type="compositionally biased region" description="Low complexity" evidence="5">
    <location>
        <begin position="1"/>
        <end position="23"/>
    </location>
</feature>
<name>A0ABQ6MZ52_9STRA</name>
<dbReference type="Pfam" id="PF03367">
    <property type="entry name" value="Zn_ribbon_ZPR1"/>
    <property type="match status" value="1"/>
</dbReference>
<evidence type="ECO:0000259" key="6">
    <source>
        <dbReference type="SMART" id="SM00709"/>
    </source>
</evidence>
<dbReference type="InterPro" id="IPR056180">
    <property type="entry name" value="ZPR1_jr_dom"/>
</dbReference>
<keyword evidence="2" id="KW-0479">Metal-binding</keyword>
<evidence type="ECO:0000256" key="4">
    <source>
        <dbReference type="ARBA" id="ARBA00022833"/>
    </source>
</evidence>
<evidence type="ECO:0000256" key="3">
    <source>
        <dbReference type="ARBA" id="ARBA00022771"/>
    </source>
</evidence>
<dbReference type="EMBL" id="BRYB01004785">
    <property type="protein sequence ID" value="GMI36773.1"/>
    <property type="molecule type" value="Genomic_DNA"/>
</dbReference>
<comment type="caution">
    <text evidence="7">The sequence shown here is derived from an EMBL/GenBank/DDBJ whole genome shotgun (WGS) entry which is preliminary data.</text>
</comment>
<dbReference type="Proteomes" id="UP001165060">
    <property type="component" value="Unassembled WGS sequence"/>
</dbReference>
<evidence type="ECO:0000256" key="5">
    <source>
        <dbReference type="SAM" id="MobiDB-lite"/>
    </source>
</evidence>
<dbReference type="InterPro" id="IPR040141">
    <property type="entry name" value="ZPR1"/>
</dbReference>
<dbReference type="Gene3D" id="2.20.25.420">
    <property type="entry name" value="ZPR1, zinc finger domain"/>
    <property type="match status" value="1"/>
</dbReference>